<accession>A0A1Y1S405</accession>
<evidence type="ECO:0000256" key="3">
    <source>
        <dbReference type="ARBA" id="ARBA00022643"/>
    </source>
</evidence>
<protein>
    <recommendedName>
        <fullName evidence="6">NADH:flavin oxidoreductase/NADH oxidase N-terminal domain-containing protein</fullName>
    </recommendedName>
</protein>
<dbReference type="GO" id="GO:0010181">
    <property type="term" value="F:FMN binding"/>
    <property type="evidence" value="ECO:0007669"/>
    <property type="project" value="InterPro"/>
</dbReference>
<keyword evidence="2" id="KW-0285">Flavoprotein</keyword>
<evidence type="ECO:0000256" key="5">
    <source>
        <dbReference type="ARBA" id="ARBA00023002"/>
    </source>
</evidence>
<organism evidence="7 8">
    <name type="scientific">Marispirochaeta aestuarii</name>
    <dbReference type="NCBI Taxonomy" id="1963862"/>
    <lineage>
        <taxon>Bacteria</taxon>
        <taxon>Pseudomonadati</taxon>
        <taxon>Spirochaetota</taxon>
        <taxon>Spirochaetia</taxon>
        <taxon>Spirochaetales</taxon>
        <taxon>Spirochaetaceae</taxon>
        <taxon>Marispirochaeta</taxon>
    </lineage>
</organism>
<dbReference type="AlphaFoldDB" id="A0A1Y1S405"/>
<dbReference type="OrthoDB" id="9772736at2"/>
<reference evidence="7 8" key="1">
    <citation type="submission" date="2017-03" db="EMBL/GenBank/DDBJ databases">
        <title>Draft Genome sequence of Marispirochaeta sp. strain JC444.</title>
        <authorList>
            <person name="Shivani Y."/>
            <person name="Subhash Y."/>
            <person name="Sasikala C."/>
            <person name="Ramana C."/>
        </authorList>
    </citation>
    <scope>NUCLEOTIDE SEQUENCE [LARGE SCALE GENOMIC DNA]</scope>
    <source>
        <strain evidence="7 8">JC444</strain>
    </source>
</reference>
<comment type="caution">
    <text evidence="7">The sequence shown here is derived from an EMBL/GenBank/DDBJ whole genome shotgun (WGS) entry which is preliminary data.</text>
</comment>
<keyword evidence="8" id="KW-1185">Reference proteome</keyword>
<sequence length="364" mass="39506">MSYSRLLSPFQVADVNLKNRIVMPPMVIWKSGEDAEVRDVHLRHYASCAGPGLMIVEATAVSPDGKLHKNQLGIFEDRHIQGLSRLANTIRKTGALPGIQINHAGGRSTPEWNWGLTPLAPATDGSIQPDSPECRALSIDDIERIQADFVSAAKRAVQAGFEYIELHYAHGYLGSQFLSPLTNTRTDRYGGSLENRQRFLIETYRLCREAVGDKALLSCRLGIIDKDEGGISLEEGIDTARKLEAEGAPILHISRAHGVPDSVRPEGSSFDPLLHLAGNARPELGIPVIGIGGILDPGTAEKALKTGIADLVAVGRGILADPQWALKTIRNTAEKINTCRQCSPCLWYKTPEKCPSRLAAGNTI</sequence>
<dbReference type="InterPro" id="IPR001155">
    <property type="entry name" value="OxRdtase_FMN_N"/>
</dbReference>
<dbReference type="Gene3D" id="3.20.20.70">
    <property type="entry name" value="Aldolase class I"/>
    <property type="match status" value="1"/>
</dbReference>
<evidence type="ECO:0000256" key="1">
    <source>
        <dbReference type="ARBA" id="ARBA00001917"/>
    </source>
</evidence>
<evidence type="ECO:0000256" key="2">
    <source>
        <dbReference type="ARBA" id="ARBA00022630"/>
    </source>
</evidence>
<dbReference type="EMBL" id="MWQY01000001">
    <property type="protein sequence ID" value="ORC38395.1"/>
    <property type="molecule type" value="Genomic_DNA"/>
</dbReference>
<dbReference type="PANTHER" id="PTHR43303:SF4">
    <property type="entry name" value="NADPH DEHYDROGENASE C23G7.10C-RELATED"/>
    <property type="match status" value="1"/>
</dbReference>
<evidence type="ECO:0000313" key="8">
    <source>
        <dbReference type="Proteomes" id="UP000192343"/>
    </source>
</evidence>
<proteinExistence type="predicted"/>
<dbReference type="RefSeq" id="WP_083047480.1">
    <property type="nucleotide sequence ID" value="NZ_MWQY01000001.1"/>
</dbReference>
<dbReference type="Proteomes" id="UP000192343">
    <property type="component" value="Unassembled WGS sequence"/>
</dbReference>
<dbReference type="GO" id="GO:0003959">
    <property type="term" value="F:NADPH dehydrogenase activity"/>
    <property type="evidence" value="ECO:0007669"/>
    <property type="project" value="InterPro"/>
</dbReference>
<dbReference type="STRING" id="1963862.B4O97_01160"/>
<dbReference type="SUPFAM" id="SSF51395">
    <property type="entry name" value="FMN-linked oxidoreductases"/>
    <property type="match status" value="1"/>
</dbReference>
<comment type="cofactor">
    <cofactor evidence="1">
        <name>FMN</name>
        <dbReference type="ChEBI" id="CHEBI:58210"/>
    </cofactor>
</comment>
<dbReference type="CDD" id="cd02803">
    <property type="entry name" value="OYE_like_FMN_family"/>
    <property type="match status" value="1"/>
</dbReference>
<keyword evidence="4" id="KW-0521">NADP</keyword>
<gene>
    <name evidence="7" type="ORF">B4O97_01160</name>
</gene>
<evidence type="ECO:0000313" key="7">
    <source>
        <dbReference type="EMBL" id="ORC38395.1"/>
    </source>
</evidence>
<keyword evidence="5" id="KW-0560">Oxidoreductase</keyword>
<dbReference type="InterPro" id="IPR044152">
    <property type="entry name" value="YqjM-like"/>
</dbReference>
<feature type="domain" description="NADH:flavin oxidoreductase/NADH oxidase N-terminal" evidence="6">
    <location>
        <begin position="6"/>
        <end position="328"/>
    </location>
</feature>
<dbReference type="PANTHER" id="PTHR43303">
    <property type="entry name" value="NADPH DEHYDROGENASE C23G7.10C-RELATED"/>
    <property type="match status" value="1"/>
</dbReference>
<keyword evidence="3" id="KW-0288">FMN</keyword>
<evidence type="ECO:0000259" key="6">
    <source>
        <dbReference type="Pfam" id="PF00724"/>
    </source>
</evidence>
<dbReference type="InterPro" id="IPR013785">
    <property type="entry name" value="Aldolase_TIM"/>
</dbReference>
<evidence type="ECO:0000256" key="4">
    <source>
        <dbReference type="ARBA" id="ARBA00022857"/>
    </source>
</evidence>
<dbReference type="GO" id="GO:0050661">
    <property type="term" value="F:NADP binding"/>
    <property type="evidence" value="ECO:0007669"/>
    <property type="project" value="InterPro"/>
</dbReference>
<name>A0A1Y1S405_9SPIO</name>
<dbReference type="Pfam" id="PF00724">
    <property type="entry name" value="Oxidored_FMN"/>
    <property type="match status" value="1"/>
</dbReference>